<feature type="transmembrane region" description="Helical" evidence="7">
    <location>
        <begin position="21"/>
        <end position="43"/>
    </location>
</feature>
<gene>
    <name evidence="9" type="ORF">GCM10011379_36270</name>
</gene>
<evidence type="ECO:0000256" key="1">
    <source>
        <dbReference type="ARBA" id="ARBA00004651"/>
    </source>
</evidence>
<organism evidence="9 10">
    <name type="scientific">Filimonas zeae</name>
    <dbReference type="NCBI Taxonomy" id="1737353"/>
    <lineage>
        <taxon>Bacteria</taxon>
        <taxon>Pseudomonadati</taxon>
        <taxon>Bacteroidota</taxon>
        <taxon>Chitinophagia</taxon>
        <taxon>Chitinophagales</taxon>
        <taxon>Chitinophagaceae</taxon>
        <taxon>Filimonas</taxon>
    </lineage>
</organism>
<evidence type="ECO:0000313" key="10">
    <source>
        <dbReference type="Proteomes" id="UP000627292"/>
    </source>
</evidence>
<dbReference type="PROSITE" id="PS50850">
    <property type="entry name" value="MFS"/>
    <property type="match status" value="1"/>
</dbReference>
<dbReference type="PANTHER" id="PTHR23517:SF2">
    <property type="entry name" value="MULTIDRUG RESISTANCE PROTEIN MDTH"/>
    <property type="match status" value="1"/>
</dbReference>
<keyword evidence="6 7" id="KW-0472">Membrane</keyword>
<reference evidence="9" key="1">
    <citation type="journal article" date="2014" name="Int. J. Syst. Evol. Microbiol.">
        <title>Complete genome sequence of Corynebacterium casei LMG S-19264T (=DSM 44701T), isolated from a smear-ripened cheese.</title>
        <authorList>
            <consortium name="US DOE Joint Genome Institute (JGI-PGF)"/>
            <person name="Walter F."/>
            <person name="Albersmeier A."/>
            <person name="Kalinowski J."/>
            <person name="Ruckert C."/>
        </authorList>
    </citation>
    <scope>NUCLEOTIDE SEQUENCE</scope>
    <source>
        <strain evidence="9">CGMCC 1.15290</strain>
    </source>
</reference>
<feature type="transmembrane region" description="Helical" evidence="7">
    <location>
        <begin position="88"/>
        <end position="119"/>
    </location>
</feature>
<feature type="transmembrane region" description="Helical" evidence="7">
    <location>
        <begin position="378"/>
        <end position="395"/>
    </location>
</feature>
<dbReference type="GO" id="GO:0022857">
    <property type="term" value="F:transmembrane transporter activity"/>
    <property type="evidence" value="ECO:0007669"/>
    <property type="project" value="InterPro"/>
</dbReference>
<dbReference type="InterPro" id="IPR011701">
    <property type="entry name" value="MFS"/>
</dbReference>
<protein>
    <submittedName>
        <fullName evidence="9">Multidrug resistance protein</fullName>
    </submittedName>
</protein>
<feature type="domain" description="Major facilitator superfamily (MFS) profile" evidence="8">
    <location>
        <begin position="1"/>
        <end position="402"/>
    </location>
</feature>
<keyword evidence="5 7" id="KW-1133">Transmembrane helix</keyword>
<feature type="transmembrane region" description="Helical" evidence="7">
    <location>
        <begin position="257"/>
        <end position="277"/>
    </location>
</feature>
<evidence type="ECO:0000256" key="5">
    <source>
        <dbReference type="ARBA" id="ARBA00022989"/>
    </source>
</evidence>
<dbReference type="AlphaFoldDB" id="A0A917J2Z1"/>
<evidence type="ECO:0000313" key="9">
    <source>
        <dbReference type="EMBL" id="GGH74060.1"/>
    </source>
</evidence>
<feature type="transmembrane region" description="Helical" evidence="7">
    <location>
        <begin position="312"/>
        <end position="338"/>
    </location>
</feature>
<dbReference type="InterPro" id="IPR050171">
    <property type="entry name" value="MFS_Transporters"/>
</dbReference>
<evidence type="ECO:0000256" key="7">
    <source>
        <dbReference type="SAM" id="Phobius"/>
    </source>
</evidence>
<dbReference type="Proteomes" id="UP000627292">
    <property type="component" value="Unassembled WGS sequence"/>
</dbReference>
<dbReference type="RefSeq" id="WP_188954852.1">
    <property type="nucleotide sequence ID" value="NZ_BMIB01000003.1"/>
</dbReference>
<evidence type="ECO:0000256" key="6">
    <source>
        <dbReference type="ARBA" id="ARBA00023136"/>
    </source>
</evidence>
<comment type="subcellular location">
    <subcellularLocation>
        <location evidence="1">Cell membrane</location>
        <topology evidence="1">Multi-pass membrane protein</topology>
    </subcellularLocation>
</comment>
<keyword evidence="4 7" id="KW-0812">Transmembrane</keyword>
<name>A0A917J2Z1_9BACT</name>
<comment type="caution">
    <text evidence="9">The sequence shown here is derived from an EMBL/GenBank/DDBJ whole genome shotgun (WGS) entry which is preliminary data.</text>
</comment>
<feature type="transmembrane region" description="Helical" evidence="7">
    <location>
        <begin position="289"/>
        <end position="306"/>
    </location>
</feature>
<keyword evidence="2" id="KW-0813">Transport</keyword>
<feature type="transmembrane region" description="Helical" evidence="7">
    <location>
        <begin position="170"/>
        <end position="192"/>
    </location>
</feature>
<evidence type="ECO:0000256" key="4">
    <source>
        <dbReference type="ARBA" id="ARBA00022692"/>
    </source>
</evidence>
<dbReference type="PANTHER" id="PTHR23517">
    <property type="entry name" value="RESISTANCE PROTEIN MDTM, PUTATIVE-RELATED-RELATED"/>
    <property type="match status" value="1"/>
</dbReference>
<dbReference type="SUPFAM" id="SSF103473">
    <property type="entry name" value="MFS general substrate transporter"/>
    <property type="match status" value="1"/>
</dbReference>
<feature type="transmembrane region" description="Helical" evidence="7">
    <location>
        <begin position="350"/>
        <end position="372"/>
    </location>
</feature>
<accession>A0A917J2Z1</accession>
<reference evidence="9" key="2">
    <citation type="submission" date="2020-09" db="EMBL/GenBank/DDBJ databases">
        <authorList>
            <person name="Sun Q."/>
            <person name="Zhou Y."/>
        </authorList>
    </citation>
    <scope>NUCLEOTIDE SEQUENCE</scope>
    <source>
        <strain evidence="9">CGMCC 1.15290</strain>
    </source>
</reference>
<evidence type="ECO:0000259" key="8">
    <source>
        <dbReference type="PROSITE" id="PS50850"/>
    </source>
</evidence>
<keyword evidence="10" id="KW-1185">Reference proteome</keyword>
<dbReference type="Gene3D" id="1.20.1250.20">
    <property type="entry name" value="MFS general substrate transporter like domains"/>
    <property type="match status" value="1"/>
</dbReference>
<evidence type="ECO:0000256" key="3">
    <source>
        <dbReference type="ARBA" id="ARBA00022475"/>
    </source>
</evidence>
<feature type="transmembrane region" description="Helical" evidence="7">
    <location>
        <begin position="55"/>
        <end position="76"/>
    </location>
</feature>
<keyword evidence="3" id="KW-1003">Cell membrane</keyword>
<dbReference type="Pfam" id="PF07690">
    <property type="entry name" value="MFS_1"/>
    <property type="match status" value="1"/>
</dbReference>
<dbReference type="InterPro" id="IPR036259">
    <property type="entry name" value="MFS_trans_sf"/>
</dbReference>
<feature type="transmembrane region" description="Helical" evidence="7">
    <location>
        <begin position="221"/>
        <end position="242"/>
    </location>
</feature>
<dbReference type="InterPro" id="IPR020846">
    <property type="entry name" value="MFS_dom"/>
</dbReference>
<dbReference type="EMBL" id="BMIB01000003">
    <property type="protein sequence ID" value="GGH74060.1"/>
    <property type="molecule type" value="Genomic_DNA"/>
</dbReference>
<dbReference type="GO" id="GO:0005886">
    <property type="term" value="C:plasma membrane"/>
    <property type="evidence" value="ECO:0007669"/>
    <property type="project" value="UniProtKB-SubCell"/>
</dbReference>
<proteinExistence type="predicted"/>
<sequence length="406" mass="44166">MFKQIADTYKRSFSGLGRESWLLSAVILINRCGNMAVPFMSLYVTQSLKRPTADAGWIITLFGVGAVAGSACGGVFTDKAGFRRVQLFSLLLSGSFFLLFSIVKDFTLLCVLAVVISFFSDAFRPANFTAVAAYARPGTETRSYSLNRLASNIGWALGASLGGIISSFNYQLLFVVDGASSIIAGACIWWLLPSVKAMAEKAKKAGQVVSEAVLKPWQDKVFVYFLLVTAVFATTFSLLFRVGPLYFKTVWNMNESVIGVLMGMNGVLIALFEMVVVSHLEGRRQSRSYIVAGTAVVGMAYLMLLLPASVAVVALALSVLFFTAGEMLALPFINSFVITRSNAVNRGQYAAGYTLCWSFATVAAPAGGFWLAQHTSFHTLWLTLCILLLLCAFVYRQLFNKHLSGQ</sequence>
<evidence type="ECO:0000256" key="2">
    <source>
        <dbReference type="ARBA" id="ARBA00022448"/>
    </source>
</evidence>